<dbReference type="NCBIfam" id="NF002999">
    <property type="entry name" value="PRK03767.1"/>
    <property type="match status" value="1"/>
</dbReference>
<dbReference type="InterPro" id="IPR029039">
    <property type="entry name" value="Flavoprotein-like_sf"/>
</dbReference>
<dbReference type="InterPro" id="IPR010089">
    <property type="entry name" value="Flavoprotein_WrbA-like"/>
</dbReference>
<dbReference type="GO" id="GO:0010181">
    <property type="term" value="F:FMN binding"/>
    <property type="evidence" value="ECO:0007669"/>
    <property type="project" value="InterPro"/>
</dbReference>
<evidence type="ECO:0000313" key="5">
    <source>
        <dbReference type="EMBL" id="QBM91135.1"/>
    </source>
</evidence>
<keyword evidence="6" id="KW-1185">Reference proteome</keyword>
<dbReference type="AlphaFoldDB" id="A0A4P6XW07"/>
<name>A0A4P6XW07_9ASCO</name>
<dbReference type="EMBL" id="CP034462">
    <property type="protein sequence ID" value="QBM91135.1"/>
    <property type="molecule type" value="Genomic_DNA"/>
</dbReference>
<evidence type="ECO:0000259" key="4">
    <source>
        <dbReference type="PROSITE" id="PS50902"/>
    </source>
</evidence>
<dbReference type="NCBIfam" id="TIGR01755">
    <property type="entry name" value="flav_wrbA"/>
    <property type="match status" value="1"/>
</dbReference>
<dbReference type="Gene3D" id="3.40.50.360">
    <property type="match status" value="1"/>
</dbReference>
<gene>
    <name evidence="5" type="primary">MPUL0G01780</name>
    <name evidence="5" type="ORF">METSCH_G01780</name>
</gene>
<feature type="domain" description="Flavodoxin-like" evidence="4">
    <location>
        <begin position="107"/>
        <end position="295"/>
    </location>
</feature>
<sequence>MTKKIFECGCGAGCGQNVRFLSITKTILQESCPKIGCNPAQNLFVLLIVTKGLIISAALRPQQPQYRGTSCGPEQTCIHIKPSSIALGQSSNFSLQPQTQSKMAPKVAIIIYSMYHHVATLAEAQKKGVEAAGGKADIYQIPETLSDEVLAKMHAPAKPSYPIATLDTLTSYDAFLFGVPTRFGNYPAQWKTFWDSTGGLWASGALQGKAAGFFVSTGTPGGGQETTIVNALSVLVHHGIIYVPLGYAKVFGQLTNLDEVHGSSPYGAGTFAGGDGSRSPSALELEISEIQGSSFFETIKKF</sequence>
<evidence type="ECO:0000256" key="1">
    <source>
        <dbReference type="ARBA" id="ARBA00004202"/>
    </source>
</evidence>
<accession>A0A4P6XW07</accession>
<protein>
    <submittedName>
        <fullName evidence="5">NADPH dehydrogenase quinone</fullName>
    </submittedName>
</protein>
<dbReference type="FunFam" id="3.40.50.360:FF:000001">
    <property type="entry name" value="NAD(P)H dehydrogenase (Quinone) FQR1-like"/>
    <property type="match status" value="1"/>
</dbReference>
<dbReference type="PROSITE" id="PS50902">
    <property type="entry name" value="FLAVODOXIN_LIKE"/>
    <property type="match status" value="1"/>
</dbReference>
<evidence type="ECO:0000256" key="2">
    <source>
        <dbReference type="ARBA" id="ARBA00006961"/>
    </source>
</evidence>
<dbReference type="Proteomes" id="UP000292447">
    <property type="component" value="Chromosome VII"/>
</dbReference>
<comment type="similarity">
    <text evidence="2">Belongs to the WrbA family.</text>
</comment>
<dbReference type="PANTHER" id="PTHR30546">
    <property type="entry name" value="FLAVODOXIN-RELATED PROTEIN WRBA-RELATED"/>
    <property type="match status" value="1"/>
</dbReference>
<reference evidence="6" key="1">
    <citation type="submission" date="2019-03" db="EMBL/GenBank/DDBJ databases">
        <title>Snf2 controls pulcherriminic acid biosynthesis and connects pigmentation and antifungal activity of the yeast Metschnikowia pulcherrima.</title>
        <authorList>
            <person name="Gore-Lloyd D."/>
            <person name="Sumann I."/>
            <person name="Brachmann A.O."/>
            <person name="Schneeberger K."/>
            <person name="Ortiz-Merino R.A."/>
            <person name="Moreno-Beltran M."/>
            <person name="Schlaefli M."/>
            <person name="Kirner P."/>
            <person name="Santos Kron A."/>
            <person name="Wolfe K.H."/>
            <person name="Piel J."/>
            <person name="Ahrens C.H."/>
            <person name="Henk D."/>
            <person name="Freimoser F.M."/>
        </authorList>
    </citation>
    <scope>NUCLEOTIDE SEQUENCE [LARGE SCALE GENOMIC DNA]</scope>
    <source>
        <strain evidence="6">APC 1.2</strain>
    </source>
</reference>
<dbReference type="InterPro" id="IPR008254">
    <property type="entry name" value="Flavodoxin/NO_synth"/>
</dbReference>
<dbReference type="GO" id="GO:0034599">
    <property type="term" value="P:cellular response to oxidative stress"/>
    <property type="evidence" value="ECO:0007669"/>
    <property type="project" value="UniProtKB-ARBA"/>
</dbReference>
<dbReference type="Pfam" id="PF03358">
    <property type="entry name" value="FMN_red"/>
    <property type="match status" value="1"/>
</dbReference>
<comment type="function">
    <text evidence="3">Flavodoxin-like protein (FLP) that plays a role in cell wall integrity, oxidative stress protection and virulence. FLPs act as NAD(P)H quinone oxidoreductases. Reduces ubiquinone (coenzyme Q), enabling it to serve as an antioxidant in the membrane.</text>
</comment>
<dbReference type="GO" id="GO:0003955">
    <property type="term" value="F:NAD(P)H dehydrogenase (quinone) activity"/>
    <property type="evidence" value="ECO:0007669"/>
    <property type="project" value="InterPro"/>
</dbReference>
<dbReference type="PANTHER" id="PTHR30546:SF23">
    <property type="entry name" value="FLAVOPROTEIN-LIKE PROTEIN YCP4-RELATED"/>
    <property type="match status" value="1"/>
</dbReference>
<evidence type="ECO:0000256" key="3">
    <source>
        <dbReference type="ARBA" id="ARBA00053955"/>
    </source>
</evidence>
<proteinExistence type="inferred from homology"/>
<evidence type="ECO:0000313" key="6">
    <source>
        <dbReference type="Proteomes" id="UP000292447"/>
    </source>
</evidence>
<dbReference type="InterPro" id="IPR005025">
    <property type="entry name" value="FMN_Rdtase-like_dom"/>
</dbReference>
<dbReference type="GO" id="GO:0005886">
    <property type="term" value="C:plasma membrane"/>
    <property type="evidence" value="ECO:0007669"/>
    <property type="project" value="UniProtKB-SubCell"/>
</dbReference>
<dbReference type="STRING" id="2163413.A0A4P6XW07"/>
<dbReference type="SUPFAM" id="SSF52218">
    <property type="entry name" value="Flavoproteins"/>
    <property type="match status" value="1"/>
</dbReference>
<organism evidence="5 6">
    <name type="scientific">Metschnikowia aff. pulcherrima</name>
    <dbReference type="NCBI Taxonomy" id="2163413"/>
    <lineage>
        <taxon>Eukaryota</taxon>
        <taxon>Fungi</taxon>
        <taxon>Dikarya</taxon>
        <taxon>Ascomycota</taxon>
        <taxon>Saccharomycotina</taxon>
        <taxon>Pichiomycetes</taxon>
        <taxon>Metschnikowiaceae</taxon>
        <taxon>Metschnikowia</taxon>
    </lineage>
</organism>
<comment type="subcellular location">
    <subcellularLocation>
        <location evidence="1">Cell membrane</location>
        <topology evidence="1">Peripheral membrane protein</topology>
    </subcellularLocation>
</comment>